<sequence length="193" mass="21893">MSSADCTIGGYDVPRGTMLLVNAWAIHKDPKVWDDATSFMPKRRTCPGVGLAQRTVSLVLGSLVQCFDWERITEEEVDMTEGNGLTIPKAMPLVAMCKVRPIIHKVLSETMDVNLGYFGIGCKYIKRSSKKTLMMYHVEQCYWSMHGPYIDPKVWNDATSIKPKRYKYGEIEAQMLMPFGIKRMTCTSSHNLE</sequence>
<dbReference type="AlphaFoldDB" id="A0AAW2BN19"/>
<accession>A0AAW2BN19</accession>
<evidence type="ECO:0000256" key="4">
    <source>
        <dbReference type="ARBA" id="ARBA00023004"/>
    </source>
</evidence>
<dbReference type="PANTHER" id="PTHR47947:SF24">
    <property type="entry name" value="ISOFLAVONE 2'-HYDROXYLASE-LIKE"/>
    <property type="match status" value="1"/>
</dbReference>
<evidence type="ECO:0000256" key="3">
    <source>
        <dbReference type="ARBA" id="ARBA00023002"/>
    </source>
</evidence>
<keyword evidence="7" id="KW-1185">Reference proteome</keyword>
<dbReference type="GO" id="GO:0020037">
    <property type="term" value="F:heme binding"/>
    <property type="evidence" value="ECO:0007669"/>
    <property type="project" value="InterPro"/>
</dbReference>
<evidence type="ECO:0000313" key="6">
    <source>
        <dbReference type="EMBL" id="KAK9987351.1"/>
    </source>
</evidence>
<dbReference type="GO" id="GO:0005506">
    <property type="term" value="F:iron ion binding"/>
    <property type="evidence" value="ECO:0007669"/>
    <property type="project" value="InterPro"/>
</dbReference>
<keyword evidence="4" id="KW-0408">Iron</keyword>
<gene>
    <name evidence="6" type="ORF">SO802_032302</name>
</gene>
<comment type="caution">
    <text evidence="6">The sequence shown here is derived from an EMBL/GenBank/DDBJ whole genome shotgun (WGS) entry which is preliminary data.</text>
</comment>
<dbReference type="Proteomes" id="UP001459277">
    <property type="component" value="Unassembled WGS sequence"/>
</dbReference>
<keyword evidence="5" id="KW-0503">Monooxygenase</keyword>
<dbReference type="InterPro" id="IPR036396">
    <property type="entry name" value="Cyt_P450_sf"/>
</dbReference>
<keyword evidence="3" id="KW-0560">Oxidoreductase</keyword>
<evidence type="ECO:0000256" key="2">
    <source>
        <dbReference type="ARBA" id="ARBA00022723"/>
    </source>
</evidence>
<organism evidence="6 7">
    <name type="scientific">Lithocarpus litseifolius</name>
    <dbReference type="NCBI Taxonomy" id="425828"/>
    <lineage>
        <taxon>Eukaryota</taxon>
        <taxon>Viridiplantae</taxon>
        <taxon>Streptophyta</taxon>
        <taxon>Embryophyta</taxon>
        <taxon>Tracheophyta</taxon>
        <taxon>Spermatophyta</taxon>
        <taxon>Magnoliopsida</taxon>
        <taxon>eudicotyledons</taxon>
        <taxon>Gunneridae</taxon>
        <taxon>Pentapetalae</taxon>
        <taxon>rosids</taxon>
        <taxon>fabids</taxon>
        <taxon>Fagales</taxon>
        <taxon>Fagaceae</taxon>
        <taxon>Lithocarpus</taxon>
    </lineage>
</organism>
<dbReference type="InterPro" id="IPR050651">
    <property type="entry name" value="Plant_Cytochrome_P450_Monoox"/>
</dbReference>
<evidence type="ECO:0000256" key="5">
    <source>
        <dbReference type="ARBA" id="ARBA00023033"/>
    </source>
</evidence>
<dbReference type="SUPFAM" id="SSF48264">
    <property type="entry name" value="Cytochrome P450"/>
    <property type="match status" value="1"/>
</dbReference>
<dbReference type="GO" id="GO:0016705">
    <property type="term" value="F:oxidoreductase activity, acting on paired donors, with incorporation or reduction of molecular oxygen"/>
    <property type="evidence" value="ECO:0007669"/>
    <property type="project" value="InterPro"/>
</dbReference>
<dbReference type="Gene3D" id="1.10.630.10">
    <property type="entry name" value="Cytochrome P450"/>
    <property type="match status" value="1"/>
</dbReference>
<name>A0AAW2BN19_9ROSI</name>
<evidence type="ECO:0008006" key="8">
    <source>
        <dbReference type="Google" id="ProtNLM"/>
    </source>
</evidence>
<dbReference type="PANTHER" id="PTHR47947">
    <property type="entry name" value="CYTOCHROME P450 82C3-RELATED"/>
    <property type="match status" value="1"/>
</dbReference>
<evidence type="ECO:0000313" key="7">
    <source>
        <dbReference type="Proteomes" id="UP001459277"/>
    </source>
</evidence>
<keyword evidence="1" id="KW-0349">Heme</keyword>
<evidence type="ECO:0000256" key="1">
    <source>
        <dbReference type="ARBA" id="ARBA00022617"/>
    </source>
</evidence>
<keyword evidence="2" id="KW-0479">Metal-binding</keyword>
<dbReference type="Pfam" id="PF00067">
    <property type="entry name" value="p450"/>
    <property type="match status" value="1"/>
</dbReference>
<protein>
    <recommendedName>
        <fullName evidence="8">Cytochrome P450</fullName>
    </recommendedName>
</protein>
<dbReference type="EMBL" id="JAZDWU010000011">
    <property type="protein sequence ID" value="KAK9987351.1"/>
    <property type="molecule type" value="Genomic_DNA"/>
</dbReference>
<dbReference type="GO" id="GO:0004497">
    <property type="term" value="F:monooxygenase activity"/>
    <property type="evidence" value="ECO:0007669"/>
    <property type="project" value="UniProtKB-KW"/>
</dbReference>
<reference evidence="6 7" key="1">
    <citation type="submission" date="2024-01" db="EMBL/GenBank/DDBJ databases">
        <title>A telomere-to-telomere, gap-free genome of sweet tea (Lithocarpus litseifolius).</title>
        <authorList>
            <person name="Zhou J."/>
        </authorList>
    </citation>
    <scope>NUCLEOTIDE SEQUENCE [LARGE SCALE GENOMIC DNA]</scope>
    <source>
        <strain evidence="6">Zhou-2022a</strain>
        <tissue evidence="6">Leaf</tissue>
    </source>
</reference>
<dbReference type="InterPro" id="IPR001128">
    <property type="entry name" value="Cyt_P450"/>
</dbReference>
<proteinExistence type="predicted"/>